<comment type="cofactor">
    <cofactor evidence="1">
        <name>pantetheine 4'-phosphate</name>
        <dbReference type="ChEBI" id="CHEBI:47942"/>
    </cofactor>
</comment>
<keyword evidence="2" id="KW-0596">Phosphopantetheine</keyword>
<dbReference type="InterPro" id="IPR045851">
    <property type="entry name" value="AMP-bd_C_sf"/>
</dbReference>
<comment type="caution">
    <text evidence="5">The sequence shown here is derived from an EMBL/GenBank/DDBJ whole genome shotgun (WGS) entry which is preliminary data.</text>
</comment>
<dbReference type="PANTHER" id="PTHR45527">
    <property type="entry name" value="NONRIBOSOMAL PEPTIDE SYNTHETASE"/>
    <property type="match status" value="1"/>
</dbReference>
<protein>
    <recommendedName>
        <fullName evidence="4">Carrier domain-containing protein</fullName>
    </recommendedName>
</protein>
<dbReference type="SUPFAM" id="SSF56801">
    <property type="entry name" value="Acetyl-CoA synthetase-like"/>
    <property type="match status" value="1"/>
</dbReference>
<organism evidence="5 6">
    <name type="scientific">Kibdelosporangium persicum</name>
    <dbReference type="NCBI Taxonomy" id="2698649"/>
    <lineage>
        <taxon>Bacteria</taxon>
        <taxon>Bacillati</taxon>
        <taxon>Actinomycetota</taxon>
        <taxon>Actinomycetes</taxon>
        <taxon>Pseudonocardiales</taxon>
        <taxon>Pseudonocardiaceae</taxon>
        <taxon>Kibdelosporangium</taxon>
    </lineage>
</organism>
<evidence type="ECO:0000313" key="6">
    <source>
        <dbReference type="Proteomes" id="UP000763557"/>
    </source>
</evidence>
<dbReference type="Gene3D" id="3.40.50.1820">
    <property type="entry name" value="alpha/beta hydrolase"/>
    <property type="match status" value="1"/>
</dbReference>
<dbReference type="Proteomes" id="UP000763557">
    <property type="component" value="Unassembled WGS sequence"/>
</dbReference>
<dbReference type="Gene3D" id="3.30.559.30">
    <property type="entry name" value="Nonribosomal peptide synthetase, condensation domain"/>
    <property type="match status" value="1"/>
</dbReference>
<sequence>MSPERRKLLERRMAASAPPQLRELSVTQRGLWFMDQVLPASPVYTAAWRWVIRGALDSSVFVDAVNILIGRHEALRASFGIQDGRPVQWITPHLAIEVVNDDARHLSVTRREAMLNDTIAREFRTGFDLSRPPLLRMRLVRLADKCHVALLFVHHIVFDGISAEIFLREIFTCYDDLAEGRRPELPPAPQYRRFADWQRAQLDGSWGAELLGYWRDQLAGAPSVLELISGPLRPPTQQHVGGVSRFVIPEEAVAGVHRVATERRCSLFMAYVAILQIALARYSDRTDIVVGTPMANRETTELAGVVGMCANVVPMRTDLSGEPAFGDLLGRVRDVVLDAYEHQGMPFERLVDVLAPDRSMSYNPIFQIGCGLTPKEVADVESAYLTLEAGENLLSGYSKFDLSFTGLSHDGRIEVTMEYNAALFDDAQMARFGDHVTRLWHQVARHPDVAVDRLEMLSGNEMSVLAAPPADIAPPRLVDLLRQHAAADPTLVALVEGERELTYAELVAAVDARGDHPVVTALAAEDPAVATVDLGLRRGERLALVGPALQYPILFAALAAGATCCLGTGADAAEFVARTGATAAWLPMRVTPALARELAGTRLITGCASPATGRGTDRIVFSSNAIPLAAVGTGDSAVLRPVPGVRAYVLDSRLRPVPPGVCGELYLAAAHLDARFMPNPFAPGGFMERTGHLVRAVGDGSVIYLGPVADVPLVDGARVASRLVEEAVADHPLVRDVVVFPDESGRTAYVVAAEPIELNELRAFLVDRLPQYAMPTAVVTIDSVPLAADGSVDRERLRATAEPVSPMDTVDTALIRLLVAIWSELFDGRPVTAKDDFFDLGGHSLLAVGLLAKVKEVFDVELPVSALFTASTPATMADQVATRLGGPDAAEDLAASIEQVLLLSDDEVRQRLGS</sequence>
<dbReference type="Gene3D" id="3.40.50.12780">
    <property type="entry name" value="N-terminal domain of ligase-like"/>
    <property type="match status" value="1"/>
</dbReference>
<dbReference type="InterPro" id="IPR006162">
    <property type="entry name" value="Ppantetheine_attach_site"/>
</dbReference>
<dbReference type="InterPro" id="IPR036736">
    <property type="entry name" value="ACP-like_sf"/>
</dbReference>
<accession>A0ABX2FIJ0</accession>
<dbReference type="CDD" id="cd19531">
    <property type="entry name" value="LCL_NRPS-like"/>
    <property type="match status" value="1"/>
</dbReference>
<dbReference type="InterPro" id="IPR025110">
    <property type="entry name" value="AMP-bd_C"/>
</dbReference>
<dbReference type="InterPro" id="IPR020806">
    <property type="entry name" value="PKS_PP-bd"/>
</dbReference>
<dbReference type="SMART" id="SM00823">
    <property type="entry name" value="PKS_PP"/>
    <property type="match status" value="1"/>
</dbReference>
<gene>
    <name evidence="5" type="ORF">GC106_79530</name>
</gene>
<evidence type="ECO:0000313" key="5">
    <source>
        <dbReference type="EMBL" id="NRN70682.1"/>
    </source>
</evidence>
<dbReference type="SUPFAM" id="SSF52777">
    <property type="entry name" value="CoA-dependent acyltransferases"/>
    <property type="match status" value="2"/>
</dbReference>
<dbReference type="InterPro" id="IPR042099">
    <property type="entry name" value="ANL_N_sf"/>
</dbReference>
<dbReference type="Pfam" id="PF13193">
    <property type="entry name" value="AMP-binding_C"/>
    <property type="match status" value="1"/>
</dbReference>
<evidence type="ECO:0000256" key="2">
    <source>
        <dbReference type="ARBA" id="ARBA00022450"/>
    </source>
</evidence>
<dbReference type="Pfam" id="PF00668">
    <property type="entry name" value="Condensation"/>
    <property type="match status" value="1"/>
</dbReference>
<dbReference type="PANTHER" id="PTHR45527:SF1">
    <property type="entry name" value="FATTY ACID SYNTHASE"/>
    <property type="match status" value="1"/>
</dbReference>
<name>A0ABX2FIJ0_9PSEU</name>
<dbReference type="PROSITE" id="PS50075">
    <property type="entry name" value="CARRIER"/>
    <property type="match status" value="1"/>
</dbReference>
<dbReference type="Pfam" id="PF00550">
    <property type="entry name" value="PP-binding"/>
    <property type="match status" value="1"/>
</dbReference>
<dbReference type="SUPFAM" id="SSF47336">
    <property type="entry name" value="ACP-like"/>
    <property type="match status" value="1"/>
</dbReference>
<dbReference type="EMBL" id="JAAATY010000042">
    <property type="protein sequence ID" value="NRN70682.1"/>
    <property type="molecule type" value="Genomic_DNA"/>
</dbReference>
<evidence type="ECO:0000256" key="3">
    <source>
        <dbReference type="ARBA" id="ARBA00022553"/>
    </source>
</evidence>
<evidence type="ECO:0000256" key="1">
    <source>
        <dbReference type="ARBA" id="ARBA00001957"/>
    </source>
</evidence>
<dbReference type="Gene3D" id="3.30.300.30">
    <property type="match status" value="1"/>
</dbReference>
<proteinExistence type="predicted"/>
<keyword evidence="3" id="KW-0597">Phosphoprotein</keyword>
<dbReference type="InterPro" id="IPR023213">
    <property type="entry name" value="CAT-like_dom_sf"/>
</dbReference>
<dbReference type="Gene3D" id="3.30.559.10">
    <property type="entry name" value="Chloramphenicol acetyltransferase-like domain"/>
    <property type="match status" value="1"/>
</dbReference>
<reference evidence="5 6" key="1">
    <citation type="submission" date="2020-01" db="EMBL/GenBank/DDBJ databases">
        <title>Kibdelosporangium persica a novel Actinomycetes from a hot desert in Iran.</title>
        <authorList>
            <person name="Safaei N."/>
            <person name="Zaburannyi N."/>
            <person name="Mueller R."/>
            <person name="Wink J."/>
        </authorList>
    </citation>
    <scope>NUCLEOTIDE SEQUENCE [LARGE SCALE GENOMIC DNA]</scope>
    <source>
        <strain evidence="5 6">4NS15</strain>
    </source>
</reference>
<evidence type="ECO:0000259" key="4">
    <source>
        <dbReference type="PROSITE" id="PS50075"/>
    </source>
</evidence>
<dbReference type="InterPro" id="IPR029058">
    <property type="entry name" value="AB_hydrolase_fold"/>
</dbReference>
<dbReference type="InterPro" id="IPR009081">
    <property type="entry name" value="PP-bd_ACP"/>
</dbReference>
<feature type="domain" description="Carrier" evidence="4">
    <location>
        <begin position="809"/>
        <end position="884"/>
    </location>
</feature>
<dbReference type="InterPro" id="IPR001242">
    <property type="entry name" value="Condensation_dom"/>
</dbReference>
<keyword evidence="6" id="KW-1185">Reference proteome</keyword>
<dbReference type="PROSITE" id="PS00012">
    <property type="entry name" value="PHOSPHOPANTETHEINE"/>
    <property type="match status" value="1"/>
</dbReference>